<feature type="transmembrane region" description="Helical" evidence="6">
    <location>
        <begin position="481"/>
        <end position="503"/>
    </location>
</feature>
<evidence type="ECO:0000259" key="8">
    <source>
        <dbReference type="Pfam" id="PF12704"/>
    </source>
</evidence>
<keyword evidence="10" id="KW-1185">Reference proteome</keyword>
<dbReference type="Pfam" id="PF12704">
    <property type="entry name" value="MacB_PCD"/>
    <property type="match status" value="1"/>
</dbReference>
<keyword evidence="4 6" id="KW-1133">Transmembrane helix</keyword>
<evidence type="ECO:0000256" key="6">
    <source>
        <dbReference type="SAM" id="Phobius"/>
    </source>
</evidence>
<accession>A0A6G8APJ5</accession>
<feature type="domain" description="MacB-like periplasmic core" evidence="8">
    <location>
        <begin position="140"/>
        <end position="269"/>
    </location>
</feature>
<comment type="subcellular location">
    <subcellularLocation>
        <location evidence="1">Cell membrane</location>
        <topology evidence="1">Multi-pass membrane protein</topology>
    </subcellularLocation>
</comment>
<dbReference type="GO" id="GO:0005886">
    <property type="term" value="C:plasma membrane"/>
    <property type="evidence" value="ECO:0007669"/>
    <property type="project" value="UniProtKB-SubCell"/>
</dbReference>
<feature type="domain" description="ABC3 transporter permease C-terminal" evidence="7">
    <location>
        <begin position="358"/>
        <end position="507"/>
    </location>
</feature>
<dbReference type="Proteomes" id="UP000500890">
    <property type="component" value="Chromosome"/>
</dbReference>
<reference evidence="9 10" key="1">
    <citation type="submission" date="2020-03" db="EMBL/GenBank/DDBJ databases">
        <title>Vagococcus sp. nov., isolated from beetles.</title>
        <authorList>
            <person name="Hyun D.-W."/>
            <person name="Bae J.-W."/>
        </authorList>
    </citation>
    <scope>NUCLEOTIDE SEQUENCE [LARGE SCALE GENOMIC DNA]</scope>
    <source>
        <strain evidence="9 10">HDW17A</strain>
    </source>
</reference>
<dbReference type="RefSeq" id="WP_166008277.1">
    <property type="nucleotide sequence ID" value="NZ_CP049886.1"/>
</dbReference>
<feature type="transmembrane region" description="Helical" evidence="6">
    <location>
        <begin position="357"/>
        <end position="378"/>
    </location>
</feature>
<dbReference type="InterPro" id="IPR050250">
    <property type="entry name" value="Macrolide_Exporter_MacB"/>
</dbReference>
<name>A0A6G8APJ5_9ENTE</name>
<dbReference type="AlphaFoldDB" id="A0A6G8APJ5"/>
<dbReference type="InterPro" id="IPR025857">
    <property type="entry name" value="MacB_PCD"/>
</dbReference>
<dbReference type="KEGG" id="vah:G7081_07285"/>
<feature type="transmembrane region" description="Helical" evidence="6">
    <location>
        <begin position="398"/>
        <end position="425"/>
    </location>
</feature>
<evidence type="ECO:0000313" key="9">
    <source>
        <dbReference type="EMBL" id="QIL46889.1"/>
    </source>
</evidence>
<evidence type="ECO:0000259" key="7">
    <source>
        <dbReference type="Pfam" id="PF02687"/>
    </source>
</evidence>
<gene>
    <name evidence="9" type="ORF">G7081_07285</name>
</gene>
<evidence type="ECO:0000313" key="10">
    <source>
        <dbReference type="Proteomes" id="UP000500890"/>
    </source>
</evidence>
<dbReference type="EMBL" id="CP049886">
    <property type="protein sequence ID" value="QIL46889.1"/>
    <property type="molecule type" value="Genomic_DNA"/>
</dbReference>
<keyword evidence="2" id="KW-1003">Cell membrane</keyword>
<dbReference type="PANTHER" id="PTHR30572:SF9">
    <property type="entry name" value="ABC TRANSPORTER PERMEASE PROTEIN"/>
    <property type="match status" value="1"/>
</dbReference>
<keyword evidence="5 6" id="KW-0472">Membrane</keyword>
<protein>
    <submittedName>
        <fullName evidence="9">ABC transporter permease</fullName>
    </submittedName>
</protein>
<sequence>MNFLKRAWASITRRKGKSLILFAVIFVLGNVLAGAISIQQTTTGVEKNIKKELGGRASIAMDSDLYEEYYNNLPEGDESIVPAKNVSEKTLIEMGNLPQVKYFDYSVPGGVSTREFKMYSTENDEESHRYSMSGLLENYFVYTGVNSPEFVDMKDKKIELTAGRIFTDEEVNEGKAVAIVSKEVAELNNLAVNDKMVIDASGENYLSEDADSKNAEIFSQKQVYQVIGIYDLIKKESEAAKKNNKKMGYMNDGEQDFNTIYMPNKTVSAANKSYEESMYEFFPEIKAAQEEHGGEIQKDEGEYYQASFILNSPEESEAFKKAATDLLPDKYSKIIVATDQYDNIAAPVKNMSKMATYVIFIAIAATILILSLVVILFLRDRKHELGIYLSLGERRVKILGQIVIEVLIVAFIAITLSVVTGNVIAKNVSQSMVETQLNKKDKELEQSGNFDFELMQLTGNEIGSEQIKESYQVKLSLGYVVLFYLVGIGTVLLSTVIPLSYILRLNPKKIMM</sequence>
<dbReference type="InterPro" id="IPR003838">
    <property type="entry name" value="ABC3_permease_C"/>
</dbReference>
<dbReference type="PANTHER" id="PTHR30572">
    <property type="entry name" value="MEMBRANE COMPONENT OF TRANSPORTER-RELATED"/>
    <property type="match status" value="1"/>
</dbReference>
<keyword evidence="3 6" id="KW-0812">Transmembrane</keyword>
<organism evidence="9 10">
    <name type="scientific">Vagococcus coleopterorum</name>
    <dbReference type="NCBI Taxonomy" id="2714946"/>
    <lineage>
        <taxon>Bacteria</taxon>
        <taxon>Bacillati</taxon>
        <taxon>Bacillota</taxon>
        <taxon>Bacilli</taxon>
        <taxon>Lactobacillales</taxon>
        <taxon>Enterococcaceae</taxon>
        <taxon>Vagococcus</taxon>
    </lineage>
</organism>
<evidence type="ECO:0000256" key="3">
    <source>
        <dbReference type="ARBA" id="ARBA00022692"/>
    </source>
</evidence>
<evidence type="ECO:0000256" key="2">
    <source>
        <dbReference type="ARBA" id="ARBA00022475"/>
    </source>
</evidence>
<dbReference type="GO" id="GO:0022857">
    <property type="term" value="F:transmembrane transporter activity"/>
    <property type="evidence" value="ECO:0007669"/>
    <property type="project" value="TreeGrafter"/>
</dbReference>
<evidence type="ECO:0000256" key="5">
    <source>
        <dbReference type="ARBA" id="ARBA00023136"/>
    </source>
</evidence>
<dbReference type="Pfam" id="PF02687">
    <property type="entry name" value="FtsX"/>
    <property type="match status" value="1"/>
</dbReference>
<proteinExistence type="predicted"/>
<evidence type="ECO:0000256" key="4">
    <source>
        <dbReference type="ARBA" id="ARBA00022989"/>
    </source>
</evidence>
<evidence type="ECO:0000256" key="1">
    <source>
        <dbReference type="ARBA" id="ARBA00004651"/>
    </source>
</evidence>